<keyword evidence="4" id="KW-0067">ATP-binding</keyword>
<feature type="domain" description="ABC transmembrane type-1" evidence="9">
    <location>
        <begin position="3"/>
        <end position="251"/>
    </location>
</feature>
<dbReference type="InterPro" id="IPR011527">
    <property type="entry name" value="ABC1_TM_dom"/>
</dbReference>
<dbReference type="SUPFAM" id="SSF52540">
    <property type="entry name" value="P-loop containing nucleoside triphosphate hydrolases"/>
    <property type="match status" value="1"/>
</dbReference>
<feature type="domain" description="ABC transporter" evidence="8">
    <location>
        <begin position="305"/>
        <end position="528"/>
    </location>
</feature>
<evidence type="ECO:0000313" key="11">
    <source>
        <dbReference type="Proteomes" id="UP000033699"/>
    </source>
</evidence>
<evidence type="ECO:0000256" key="4">
    <source>
        <dbReference type="ARBA" id="ARBA00022840"/>
    </source>
</evidence>
<evidence type="ECO:0000259" key="8">
    <source>
        <dbReference type="PROSITE" id="PS50893"/>
    </source>
</evidence>
<dbReference type="GO" id="GO:0005886">
    <property type="term" value="C:plasma membrane"/>
    <property type="evidence" value="ECO:0007669"/>
    <property type="project" value="UniProtKB-SubCell"/>
</dbReference>
<dbReference type="PANTHER" id="PTHR24221">
    <property type="entry name" value="ATP-BINDING CASSETTE SUB-FAMILY B"/>
    <property type="match status" value="1"/>
</dbReference>
<sequence length="535" mass="54075">MPVEAATTLALPAVLAGAVDAALGHRPGHAYLPLALVLALAAAANAVAAAAGPACSAEATAELRGRLVRHLLALGPGGRLRGGPPPGDLAARLLGSAGDAGGRLPALLGAATALLTSTGAILGLALLSPWLALAFFAGVVPGVVLIRLFLRQAGPVFARYQEVQAELAARLGGALSGLRSIRAAGAEQHEAARVLAPLPDLSAAGHALWRAQRRTAWQATLLIALVEVLVLTTAGALLADGTLAPGALAAAAGWAALGAGLFEQVEALVGVAHARAGQARADELLALAPSPAGTAALPAGGRGEVVFRGVVVRDGERVLLGPLDLTVPGGRTVALVGRSGSGKSLLAALPGRLRDPDEGEVLIDGVPVAALAPSELRQAVGYAFGRPALVGRTVRDALAGAGEAEAAAARADGFLRRLPAGWDTPLDELRLSGGELQRLGLTRLLARPARVLVLDDATSGLDLATEYQVTRALDHATHGRTRLIVAHRAPVAARADLVAWLDAGRLRALAPHTDLLPHPAYRAALSDTTLHAATA</sequence>
<dbReference type="CDD" id="cd03228">
    <property type="entry name" value="ABCC_MRP_Like"/>
    <property type="match status" value="1"/>
</dbReference>
<evidence type="ECO:0008006" key="12">
    <source>
        <dbReference type="Google" id="ProtNLM"/>
    </source>
</evidence>
<dbReference type="PROSITE" id="PS50929">
    <property type="entry name" value="ABC_TM1F"/>
    <property type="match status" value="1"/>
</dbReference>
<dbReference type="EMBL" id="JZKH01000044">
    <property type="protein sequence ID" value="KJS60420.1"/>
    <property type="molecule type" value="Genomic_DNA"/>
</dbReference>
<keyword evidence="6 7" id="KW-0472">Membrane</keyword>
<dbReference type="InterPro" id="IPR003593">
    <property type="entry name" value="AAA+_ATPase"/>
</dbReference>
<dbReference type="Proteomes" id="UP000033699">
    <property type="component" value="Unassembled WGS sequence"/>
</dbReference>
<dbReference type="GO" id="GO:0016887">
    <property type="term" value="F:ATP hydrolysis activity"/>
    <property type="evidence" value="ECO:0007669"/>
    <property type="project" value="InterPro"/>
</dbReference>
<dbReference type="GO" id="GO:0140359">
    <property type="term" value="F:ABC-type transporter activity"/>
    <property type="evidence" value="ECO:0007669"/>
    <property type="project" value="InterPro"/>
</dbReference>
<evidence type="ECO:0000259" key="9">
    <source>
        <dbReference type="PROSITE" id="PS50929"/>
    </source>
</evidence>
<dbReference type="Gene3D" id="1.20.1560.10">
    <property type="entry name" value="ABC transporter type 1, transmembrane domain"/>
    <property type="match status" value="1"/>
</dbReference>
<keyword evidence="11" id="KW-1185">Reference proteome</keyword>
<evidence type="ECO:0000256" key="6">
    <source>
        <dbReference type="ARBA" id="ARBA00023136"/>
    </source>
</evidence>
<dbReference type="PROSITE" id="PS50893">
    <property type="entry name" value="ABC_TRANSPORTER_2"/>
    <property type="match status" value="1"/>
</dbReference>
<keyword evidence="3" id="KW-0547">Nucleotide-binding</keyword>
<dbReference type="InterPro" id="IPR036640">
    <property type="entry name" value="ABC1_TM_sf"/>
</dbReference>
<evidence type="ECO:0000256" key="2">
    <source>
        <dbReference type="ARBA" id="ARBA00022692"/>
    </source>
</evidence>
<evidence type="ECO:0000256" key="1">
    <source>
        <dbReference type="ARBA" id="ARBA00004651"/>
    </source>
</evidence>
<dbReference type="Pfam" id="PF00005">
    <property type="entry name" value="ABC_tran"/>
    <property type="match status" value="1"/>
</dbReference>
<dbReference type="InterPro" id="IPR039421">
    <property type="entry name" value="Type_1_exporter"/>
</dbReference>
<name>A0A0F2TDP1_STRR3</name>
<comment type="caution">
    <text evidence="10">The sequence shown here is derived from an EMBL/GenBank/DDBJ whole genome shotgun (WGS) entry which is preliminary data.</text>
</comment>
<dbReference type="InterPro" id="IPR027417">
    <property type="entry name" value="P-loop_NTPase"/>
</dbReference>
<feature type="transmembrane region" description="Helical" evidence="7">
    <location>
        <begin position="104"/>
        <end position="124"/>
    </location>
</feature>
<dbReference type="GO" id="GO:0005524">
    <property type="term" value="F:ATP binding"/>
    <property type="evidence" value="ECO:0007669"/>
    <property type="project" value="UniProtKB-KW"/>
</dbReference>
<dbReference type="Gene3D" id="3.40.50.300">
    <property type="entry name" value="P-loop containing nucleotide triphosphate hydrolases"/>
    <property type="match status" value="1"/>
</dbReference>
<dbReference type="SUPFAM" id="SSF90123">
    <property type="entry name" value="ABC transporter transmembrane region"/>
    <property type="match status" value="1"/>
</dbReference>
<accession>A0A0F2TDP1</accession>
<evidence type="ECO:0000313" key="10">
    <source>
        <dbReference type="EMBL" id="KJS60420.1"/>
    </source>
</evidence>
<dbReference type="PATRIC" id="fig|359131.3.peg.5115"/>
<evidence type="ECO:0000256" key="3">
    <source>
        <dbReference type="ARBA" id="ARBA00022741"/>
    </source>
</evidence>
<dbReference type="Pfam" id="PF00664">
    <property type="entry name" value="ABC_membrane"/>
    <property type="match status" value="1"/>
</dbReference>
<dbReference type="SMART" id="SM00382">
    <property type="entry name" value="AAA"/>
    <property type="match status" value="1"/>
</dbReference>
<evidence type="ECO:0000256" key="7">
    <source>
        <dbReference type="SAM" id="Phobius"/>
    </source>
</evidence>
<dbReference type="AlphaFoldDB" id="A0A0F2TDP1"/>
<reference evidence="10 11" key="1">
    <citation type="submission" date="2015-02" db="EMBL/GenBank/DDBJ databases">
        <authorList>
            <person name="Ju K.-S."/>
            <person name="Doroghazi J.R."/>
            <person name="Metcalf W."/>
        </authorList>
    </citation>
    <scope>NUCLEOTIDE SEQUENCE [LARGE SCALE GENOMIC DNA]</scope>
    <source>
        <strain evidence="10 11">ATCC 31215</strain>
    </source>
</reference>
<feature type="transmembrane region" description="Helical" evidence="7">
    <location>
        <begin position="219"/>
        <end position="239"/>
    </location>
</feature>
<dbReference type="PANTHER" id="PTHR24221:SF654">
    <property type="entry name" value="ATP-BINDING CASSETTE SUB-FAMILY B MEMBER 6"/>
    <property type="match status" value="1"/>
</dbReference>
<comment type="subcellular location">
    <subcellularLocation>
        <location evidence="1">Cell membrane</location>
        <topology evidence="1">Multi-pass membrane protein</topology>
    </subcellularLocation>
</comment>
<keyword evidence="5 7" id="KW-1133">Transmembrane helix</keyword>
<proteinExistence type="predicted"/>
<feature type="transmembrane region" description="Helical" evidence="7">
    <location>
        <begin position="31"/>
        <end position="56"/>
    </location>
</feature>
<evidence type="ECO:0000256" key="5">
    <source>
        <dbReference type="ARBA" id="ARBA00022989"/>
    </source>
</evidence>
<dbReference type="GO" id="GO:0034040">
    <property type="term" value="F:ATPase-coupled lipid transmembrane transporter activity"/>
    <property type="evidence" value="ECO:0007669"/>
    <property type="project" value="TreeGrafter"/>
</dbReference>
<keyword evidence="2 7" id="KW-0812">Transmembrane</keyword>
<feature type="transmembrane region" description="Helical" evidence="7">
    <location>
        <begin position="130"/>
        <end position="150"/>
    </location>
</feature>
<gene>
    <name evidence="10" type="ORF">VM95_21280</name>
</gene>
<protein>
    <recommendedName>
        <fullName evidence="12">ABC transporter ATP-binding protein</fullName>
    </recommendedName>
</protein>
<organism evidence="10 11">
    <name type="scientific">Streptomyces rubellomurinus (strain ATCC 31215)</name>
    <dbReference type="NCBI Taxonomy" id="359131"/>
    <lineage>
        <taxon>Bacteria</taxon>
        <taxon>Bacillati</taxon>
        <taxon>Actinomycetota</taxon>
        <taxon>Actinomycetes</taxon>
        <taxon>Kitasatosporales</taxon>
        <taxon>Streptomycetaceae</taxon>
        <taxon>Streptomyces</taxon>
    </lineage>
</organism>
<dbReference type="InterPro" id="IPR003439">
    <property type="entry name" value="ABC_transporter-like_ATP-bd"/>
</dbReference>